<evidence type="ECO:0008006" key="4">
    <source>
        <dbReference type="Google" id="ProtNLM"/>
    </source>
</evidence>
<dbReference type="AlphaFoldDB" id="A0A139GY68"/>
<reference evidence="2 3" key="1">
    <citation type="submission" date="2015-07" db="EMBL/GenBank/DDBJ databases">
        <title>Comparative genomics of the Sigatoka disease complex on banana suggests a link between parallel evolutionary changes in Pseudocercospora fijiensis and Pseudocercospora eumusae and increased virulence on the banana host.</title>
        <authorList>
            <person name="Chang T.-C."/>
            <person name="Salvucci A."/>
            <person name="Crous P.W."/>
            <person name="Stergiopoulos I."/>
        </authorList>
    </citation>
    <scope>NUCLEOTIDE SEQUENCE [LARGE SCALE GENOMIC DNA]</scope>
    <source>
        <strain evidence="2 3">CBS 114824</strain>
    </source>
</reference>
<evidence type="ECO:0000313" key="3">
    <source>
        <dbReference type="Proteomes" id="UP000070133"/>
    </source>
</evidence>
<name>A0A139GY68_9PEZI</name>
<feature type="chain" id="PRO_5007806126" description="Chitin-binding type-4 domain-containing protein" evidence="1">
    <location>
        <begin position="21"/>
        <end position="177"/>
    </location>
</feature>
<protein>
    <recommendedName>
        <fullName evidence="4">Chitin-binding type-4 domain-containing protein</fullName>
    </recommendedName>
</protein>
<dbReference type="Proteomes" id="UP000070133">
    <property type="component" value="Unassembled WGS sequence"/>
</dbReference>
<dbReference type="EMBL" id="LFZN01000231">
    <property type="protein sequence ID" value="KXS95143.1"/>
    <property type="molecule type" value="Genomic_DNA"/>
</dbReference>
<keyword evidence="1" id="KW-0732">Signal</keyword>
<proteinExistence type="predicted"/>
<dbReference type="OrthoDB" id="3641562at2759"/>
<accession>A0A139GY68</accession>
<gene>
    <name evidence="2" type="ORF">AC578_5117</name>
</gene>
<feature type="signal peptide" evidence="1">
    <location>
        <begin position="1"/>
        <end position="20"/>
    </location>
</feature>
<evidence type="ECO:0000256" key="1">
    <source>
        <dbReference type="SAM" id="SignalP"/>
    </source>
</evidence>
<comment type="caution">
    <text evidence="2">The sequence shown here is derived from an EMBL/GenBank/DDBJ whole genome shotgun (WGS) entry which is preliminary data.</text>
</comment>
<organism evidence="2 3">
    <name type="scientific">Pseudocercospora eumusae</name>
    <dbReference type="NCBI Taxonomy" id="321146"/>
    <lineage>
        <taxon>Eukaryota</taxon>
        <taxon>Fungi</taxon>
        <taxon>Dikarya</taxon>
        <taxon>Ascomycota</taxon>
        <taxon>Pezizomycotina</taxon>
        <taxon>Dothideomycetes</taxon>
        <taxon>Dothideomycetidae</taxon>
        <taxon>Mycosphaerellales</taxon>
        <taxon>Mycosphaerellaceae</taxon>
        <taxon>Pseudocercospora</taxon>
    </lineage>
</organism>
<keyword evidence="3" id="KW-1185">Reference proteome</keyword>
<sequence>MHSVAALTALLSLSALGINALPAAQSQYKPVTGNKWTISQVYIGCGNDPAKGGAFCTYEFDVEGQETADLPGFSAHCYQRNCPGDATIRQCQMTGGWSSTKPNRSVKSIDAAVQLFPDNAQQSKLTVQLTWDQKDSAGAGVTNIWSASQTGNYQFFSQNMPKSLDMIPTYCNAVAVN</sequence>
<evidence type="ECO:0000313" key="2">
    <source>
        <dbReference type="EMBL" id="KXS95143.1"/>
    </source>
</evidence>